<dbReference type="OrthoDB" id="7166208at2"/>
<evidence type="ECO:0000256" key="1">
    <source>
        <dbReference type="ARBA" id="ARBA00022679"/>
    </source>
</evidence>
<name>A0A5R9JAN0_9PROT</name>
<gene>
    <name evidence="6" type="ORF">FE263_17405</name>
</gene>
<keyword evidence="3" id="KW-0418">Kinase</keyword>
<keyword evidence="4" id="KW-0067">ATP-binding</keyword>
<feature type="domain" description="Protein kinase" evidence="5">
    <location>
        <begin position="23"/>
        <end position="272"/>
    </location>
</feature>
<dbReference type="GO" id="GO:0004674">
    <property type="term" value="F:protein serine/threonine kinase activity"/>
    <property type="evidence" value="ECO:0007669"/>
    <property type="project" value="TreeGrafter"/>
</dbReference>
<reference evidence="6 7" key="1">
    <citation type="submission" date="2019-05" db="EMBL/GenBank/DDBJ databases">
        <authorList>
            <person name="Pankratov T."/>
            <person name="Grouzdev D."/>
        </authorList>
    </citation>
    <scope>NUCLEOTIDE SEQUENCE [LARGE SCALE GENOMIC DNA]</scope>
    <source>
        <strain evidence="6 7">KEBCLARHB70R</strain>
    </source>
</reference>
<sequence>MSGQSARPPQPSAGPVPIIADRYLVLASAPRGEIGGVSACKAEDRRGLSGELLALKVMRDAPCRPRLPVYIDLRHEGLLAPLASGFIGNDYWIIAPAPGGRPMTSLVTPWIGNALLTHFLRPAAAALERLHGVGLTHRAIRPDNVFLSAGGGVVLGPCWAAPAAMHQPPAFEPPESLVCAPNARGQGTAADDVYALGVLLLALWRRRLPMEGLSTQDVLRSKLELGSHAALTENERLPQGVQEILRAMLAEQPAARPTASSLTSLDGIHERRVIRRTMLRSGRPIAVGERPVWNCRSLALACADQPAAGLELLRQGTIEQWIRRYAEDAALASRIAELRSLDAKFERRSPGVDDAMLMRLVAALDPDAPLFWRGWLWPDGLGSLLAAQLAAKPATDRRTAASLVEALIGRETITRWLNLQDSRSHHLAIAIPARLARDAAGLEADAMFLLALYVLNPFLACASPVFAAVPAGTQGDLILSLERGQALPGAPGLTLDADIMAFLSARAEDGGQPVPEKDEPFDPSLRGLMALARCQKQSGCGPAPRLAAALLQSVLPMLQDWPGASRRTAREAQVRAAADGGDLAAMLGLLTDQPQRTQDAAEREEAIELVIRLSQTLNDETVALPERQAVARKAAQDTAAGAGLVCLMGVLLLEMLA</sequence>
<dbReference type="PANTHER" id="PTHR43289">
    <property type="entry name" value="MITOGEN-ACTIVATED PROTEIN KINASE KINASE KINASE 20-RELATED"/>
    <property type="match status" value="1"/>
</dbReference>
<evidence type="ECO:0000256" key="3">
    <source>
        <dbReference type="ARBA" id="ARBA00022777"/>
    </source>
</evidence>
<proteinExistence type="predicted"/>
<dbReference type="SUPFAM" id="SSF56112">
    <property type="entry name" value="Protein kinase-like (PK-like)"/>
    <property type="match status" value="1"/>
</dbReference>
<dbReference type="PANTHER" id="PTHR43289:SF6">
    <property type="entry name" value="SERINE_THREONINE-PROTEIN KINASE NEKL-3"/>
    <property type="match status" value="1"/>
</dbReference>
<dbReference type="AlphaFoldDB" id="A0A5R9JAN0"/>
<dbReference type="SMART" id="SM00220">
    <property type="entry name" value="S_TKc"/>
    <property type="match status" value="1"/>
</dbReference>
<dbReference type="EMBL" id="VCDI01000007">
    <property type="protein sequence ID" value="TLU71278.1"/>
    <property type="molecule type" value="Genomic_DNA"/>
</dbReference>
<dbReference type="Proteomes" id="UP000305654">
    <property type="component" value="Unassembled WGS sequence"/>
</dbReference>
<dbReference type="InterPro" id="IPR011009">
    <property type="entry name" value="Kinase-like_dom_sf"/>
</dbReference>
<accession>A0A5R9JAN0</accession>
<comment type="caution">
    <text evidence="6">The sequence shown here is derived from an EMBL/GenBank/DDBJ whole genome shotgun (WGS) entry which is preliminary data.</text>
</comment>
<dbReference type="InterPro" id="IPR000719">
    <property type="entry name" value="Prot_kinase_dom"/>
</dbReference>
<evidence type="ECO:0000259" key="5">
    <source>
        <dbReference type="PROSITE" id="PS50011"/>
    </source>
</evidence>
<evidence type="ECO:0000256" key="2">
    <source>
        <dbReference type="ARBA" id="ARBA00022741"/>
    </source>
</evidence>
<dbReference type="PROSITE" id="PS50011">
    <property type="entry name" value="PROTEIN_KINASE_DOM"/>
    <property type="match status" value="1"/>
</dbReference>
<keyword evidence="1" id="KW-0808">Transferase</keyword>
<keyword evidence="2" id="KW-0547">Nucleotide-binding</keyword>
<dbReference type="GO" id="GO:0005524">
    <property type="term" value="F:ATP binding"/>
    <property type="evidence" value="ECO:0007669"/>
    <property type="project" value="UniProtKB-KW"/>
</dbReference>
<evidence type="ECO:0000313" key="6">
    <source>
        <dbReference type="EMBL" id="TLU71278.1"/>
    </source>
</evidence>
<protein>
    <recommendedName>
        <fullName evidence="5">Protein kinase domain-containing protein</fullName>
    </recommendedName>
</protein>
<evidence type="ECO:0000313" key="7">
    <source>
        <dbReference type="Proteomes" id="UP000305654"/>
    </source>
</evidence>
<dbReference type="Gene3D" id="1.10.510.10">
    <property type="entry name" value="Transferase(Phosphotransferase) domain 1"/>
    <property type="match status" value="1"/>
</dbReference>
<organism evidence="6 7">
    <name type="scientific">Lichenicoccus roseus</name>
    <dbReference type="NCBI Taxonomy" id="2683649"/>
    <lineage>
        <taxon>Bacteria</taxon>
        <taxon>Pseudomonadati</taxon>
        <taxon>Pseudomonadota</taxon>
        <taxon>Alphaproteobacteria</taxon>
        <taxon>Acetobacterales</taxon>
        <taxon>Acetobacteraceae</taxon>
        <taxon>Lichenicoccus</taxon>
    </lineage>
</organism>
<dbReference type="RefSeq" id="WP_138327315.1">
    <property type="nucleotide sequence ID" value="NZ_VCDI01000007.1"/>
</dbReference>
<keyword evidence="7" id="KW-1185">Reference proteome</keyword>
<evidence type="ECO:0000256" key="4">
    <source>
        <dbReference type="ARBA" id="ARBA00022840"/>
    </source>
</evidence>